<feature type="region of interest" description="Disordered" evidence="1">
    <location>
        <begin position="87"/>
        <end position="116"/>
    </location>
</feature>
<dbReference type="EMBL" id="JARKHS020004380">
    <property type="protein sequence ID" value="KAK8784663.1"/>
    <property type="molecule type" value="Genomic_DNA"/>
</dbReference>
<comment type="caution">
    <text evidence="2">The sequence shown here is derived from an EMBL/GenBank/DDBJ whole genome shotgun (WGS) entry which is preliminary data.</text>
</comment>
<keyword evidence="3" id="KW-1185">Reference proteome</keyword>
<evidence type="ECO:0000313" key="2">
    <source>
        <dbReference type="EMBL" id="KAK8784663.1"/>
    </source>
</evidence>
<protein>
    <submittedName>
        <fullName evidence="2">Uncharacterized protein</fullName>
    </submittedName>
</protein>
<gene>
    <name evidence="2" type="ORF">V5799_008970</name>
</gene>
<evidence type="ECO:0000256" key="1">
    <source>
        <dbReference type="SAM" id="MobiDB-lite"/>
    </source>
</evidence>
<reference evidence="2 3" key="1">
    <citation type="journal article" date="2023" name="Arcadia Sci">
        <title>De novo assembly of a long-read Amblyomma americanum tick genome.</title>
        <authorList>
            <person name="Chou S."/>
            <person name="Poskanzer K.E."/>
            <person name="Rollins M."/>
            <person name="Thuy-Boun P.S."/>
        </authorList>
    </citation>
    <scope>NUCLEOTIDE SEQUENCE [LARGE SCALE GENOMIC DNA]</scope>
    <source>
        <strain evidence="2">F_SG_1</strain>
        <tissue evidence="2">Salivary glands</tissue>
    </source>
</reference>
<name>A0AAQ4FCV0_AMBAM</name>
<dbReference type="Proteomes" id="UP001321473">
    <property type="component" value="Unassembled WGS sequence"/>
</dbReference>
<organism evidence="2 3">
    <name type="scientific">Amblyomma americanum</name>
    <name type="common">Lone star tick</name>
    <dbReference type="NCBI Taxonomy" id="6943"/>
    <lineage>
        <taxon>Eukaryota</taxon>
        <taxon>Metazoa</taxon>
        <taxon>Ecdysozoa</taxon>
        <taxon>Arthropoda</taxon>
        <taxon>Chelicerata</taxon>
        <taxon>Arachnida</taxon>
        <taxon>Acari</taxon>
        <taxon>Parasitiformes</taxon>
        <taxon>Ixodida</taxon>
        <taxon>Ixodoidea</taxon>
        <taxon>Ixodidae</taxon>
        <taxon>Amblyomminae</taxon>
        <taxon>Amblyomma</taxon>
    </lineage>
</organism>
<accession>A0AAQ4FCV0</accession>
<sequence length="151" mass="16879">MNVQPTDAQWGGGGVCSRPVLKALPNSWVPYLSPVSKVFSLAALTVERGSEVIERRPPSGWQRCPSSSPWSCSSRRYWWRIRLAARSRSPRTGNRESAPRCAPRRRPRLSSSCDTSFSRKRSTLKNAGFFTGVKLPQTTRATFGRCTSFSL</sequence>
<dbReference type="AlphaFoldDB" id="A0AAQ4FCV0"/>
<evidence type="ECO:0000313" key="3">
    <source>
        <dbReference type="Proteomes" id="UP001321473"/>
    </source>
</evidence>
<proteinExistence type="predicted"/>